<dbReference type="GO" id="GO:0007166">
    <property type="term" value="P:cell surface receptor signaling pathway"/>
    <property type="evidence" value="ECO:0007669"/>
    <property type="project" value="TreeGrafter"/>
</dbReference>
<evidence type="ECO:0000313" key="10">
    <source>
        <dbReference type="Ensembl" id="ENSSANP00000064652.1"/>
    </source>
</evidence>
<organism evidence="10 11">
    <name type="scientific">Sinocyclocheilus anshuiensis</name>
    <dbReference type="NCBI Taxonomy" id="1608454"/>
    <lineage>
        <taxon>Eukaryota</taxon>
        <taxon>Metazoa</taxon>
        <taxon>Chordata</taxon>
        <taxon>Craniata</taxon>
        <taxon>Vertebrata</taxon>
        <taxon>Euteleostomi</taxon>
        <taxon>Actinopterygii</taxon>
        <taxon>Neopterygii</taxon>
        <taxon>Teleostei</taxon>
        <taxon>Ostariophysi</taxon>
        <taxon>Cypriniformes</taxon>
        <taxon>Cyprinidae</taxon>
        <taxon>Cyprininae</taxon>
        <taxon>Sinocyclocheilus</taxon>
    </lineage>
</organism>
<dbReference type="Gene3D" id="2.60.40.10">
    <property type="entry name" value="Immunoglobulins"/>
    <property type="match status" value="3"/>
</dbReference>
<keyword evidence="11" id="KW-1185">Reference proteome</keyword>
<keyword evidence="4 8" id="KW-0472">Membrane</keyword>
<dbReference type="PROSITE" id="PS50835">
    <property type="entry name" value="IG_LIKE"/>
    <property type="match status" value="3"/>
</dbReference>
<sequence length="616" mass="68547">MYLVKLLYFSTDSVIKNVQLIIHPRNEVERGTNVSLLCQAEVSHRLGSHPNYQYKFYRYNKLLNTDQTSSMDQLYSIPDARVAHSGKYRCDLVIEKQKKESSFKDLTVKGLQTPVLTVDTLKLSEGDDVTAVCTVEGEKGSLTFFFSNGPEELYRESTDSHRVEQKLVLTKGVVNMLCYYSINLDSTIERSNDSNVIKVEIKPNIKVNPSTYVIEGDLITFSCSVNMTSQRNSELRINLIHGRTVLSSNMTQTDYRMSAKANDSGEYECSSNLGNVYKSSAMNITVKELFSMPVLIINPAEVFEGEHFTISCQINSFASEKIQRDDIKYSIFGDKTLVIKDNRYSGTAGKASNGKYMCIAEAKGIIKESGRVLFEPKVLVSKPEITVDGPVIVNKSFWIRCYSENGSLPIIYSLKRNSITLNKTEVSYLHKEARFLAKISTPSDISSYMCEAENNGQVSVKNSERLHATVIVPVGKPLLTVLPVPGNIEEGSDVTLICGIPKGSPPISFSFYGGSGTAIYNTTVQSNSSLYNLNAVKRNHSGNYYCEANNQADVSIKSDIVTVEVSLAMWKKGLIAMFCMLLVALLVLFIVMRYKAKRGRETYSPPASQAAHLSDL</sequence>
<dbReference type="Proteomes" id="UP000472260">
    <property type="component" value="Unassembled WGS sequence"/>
</dbReference>
<evidence type="ECO:0000256" key="7">
    <source>
        <dbReference type="ARBA" id="ARBA00023319"/>
    </source>
</evidence>
<dbReference type="InterPro" id="IPR003599">
    <property type="entry name" value="Ig_sub"/>
</dbReference>
<keyword evidence="3" id="KW-0732">Signal</keyword>
<protein>
    <submittedName>
        <fullName evidence="10">Si:dkey-237i9.8</fullName>
    </submittedName>
</protein>
<evidence type="ECO:0000256" key="4">
    <source>
        <dbReference type="ARBA" id="ARBA00023136"/>
    </source>
</evidence>
<keyword evidence="5" id="KW-1015">Disulfide bond</keyword>
<reference evidence="10" key="1">
    <citation type="submission" date="2025-08" db="UniProtKB">
        <authorList>
            <consortium name="Ensembl"/>
        </authorList>
    </citation>
    <scope>IDENTIFICATION</scope>
</reference>
<feature type="transmembrane region" description="Helical" evidence="8">
    <location>
        <begin position="573"/>
        <end position="592"/>
    </location>
</feature>
<evidence type="ECO:0000256" key="5">
    <source>
        <dbReference type="ARBA" id="ARBA00023157"/>
    </source>
</evidence>
<dbReference type="AlphaFoldDB" id="A0A671PZE2"/>
<comment type="subcellular location">
    <subcellularLocation>
        <location evidence="1">Cell membrane</location>
    </subcellularLocation>
</comment>
<dbReference type="Pfam" id="PF13895">
    <property type="entry name" value="Ig_2"/>
    <property type="match status" value="1"/>
</dbReference>
<evidence type="ECO:0000313" key="11">
    <source>
        <dbReference type="Proteomes" id="UP000472260"/>
    </source>
</evidence>
<reference evidence="10" key="2">
    <citation type="submission" date="2025-09" db="UniProtKB">
        <authorList>
            <consortium name="Ensembl"/>
        </authorList>
    </citation>
    <scope>IDENTIFICATION</scope>
</reference>
<name>A0A671PZE2_9TELE</name>
<evidence type="ECO:0000256" key="1">
    <source>
        <dbReference type="ARBA" id="ARBA00004236"/>
    </source>
</evidence>
<dbReference type="GO" id="GO:0009897">
    <property type="term" value="C:external side of plasma membrane"/>
    <property type="evidence" value="ECO:0007669"/>
    <property type="project" value="TreeGrafter"/>
</dbReference>
<evidence type="ECO:0000256" key="3">
    <source>
        <dbReference type="ARBA" id="ARBA00022729"/>
    </source>
</evidence>
<dbReference type="Ensembl" id="ENSSANT00000068724.1">
    <property type="protein sequence ID" value="ENSSANP00000064652.1"/>
    <property type="gene ID" value="ENSSANG00000032228.1"/>
</dbReference>
<feature type="domain" description="Ig-like" evidence="9">
    <location>
        <begin position="203"/>
        <end position="285"/>
    </location>
</feature>
<dbReference type="GO" id="GO:0006955">
    <property type="term" value="P:immune response"/>
    <property type="evidence" value="ECO:0007669"/>
    <property type="project" value="TreeGrafter"/>
</dbReference>
<feature type="domain" description="Ig-like" evidence="9">
    <location>
        <begin position="477"/>
        <end position="562"/>
    </location>
</feature>
<dbReference type="InterPro" id="IPR013783">
    <property type="entry name" value="Ig-like_fold"/>
</dbReference>
<keyword evidence="6" id="KW-0325">Glycoprotein</keyword>
<dbReference type="SMART" id="SM00408">
    <property type="entry name" value="IGc2"/>
    <property type="match status" value="2"/>
</dbReference>
<keyword evidence="8" id="KW-0812">Transmembrane</keyword>
<dbReference type="InterPro" id="IPR003598">
    <property type="entry name" value="Ig_sub2"/>
</dbReference>
<dbReference type="InterPro" id="IPR036179">
    <property type="entry name" value="Ig-like_dom_sf"/>
</dbReference>
<keyword evidence="7" id="KW-0393">Immunoglobulin domain</keyword>
<evidence type="ECO:0000256" key="8">
    <source>
        <dbReference type="SAM" id="Phobius"/>
    </source>
</evidence>
<dbReference type="PANTHER" id="PTHR11481:SF125">
    <property type="entry name" value="PLATELET ENDOTHELIAL CELL ADHESION MOLECULE-LIKE ISOFORM X1"/>
    <property type="match status" value="1"/>
</dbReference>
<accession>A0A671PZE2</accession>
<dbReference type="GO" id="GO:0004888">
    <property type="term" value="F:transmembrane signaling receptor activity"/>
    <property type="evidence" value="ECO:0007669"/>
    <property type="project" value="TreeGrafter"/>
</dbReference>
<keyword evidence="2" id="KW-1003">Cell membrane</keyword>
<dbReference type="InterPro" id="IPR050488">
    <property type="entry name" value="Ig_Fc_receptor"/>
</dbReference>
<dbReference type="InterPro" id="IPR007110">
    <property type="entry name" value="Ig-like_dom"/>
</dbReference>
<dbReference type="FunFam" id="2.60.40.10:FF:000357">
    <property type="entry name" value="Fc receptor like 1"/>
    <property type="match status" value="1"/>
</dbReference>
<evidence type="ECO:0000256" key="6">
    <source>
        <dbReference type="ARBA" id="ARBA00023180"/>
    </source>
</evidence>
<dbReference type="Pfam" id="PF13927">
    <property type="entry name" value="Ig_3"/>
    <property type="match status" value="1"/>
</dbReference>
<dbReference type="SMART" id="SM00409">
    <property type="entry name" value="IG"/>
    <property type="match status" value="4"/>
</dbReference>
<dbReference type="SUPFAM" id="SSF48726">
    <property type="entry name" value="Immunoglobulin"/>
    <property type="match status" value="4"/>
</dbReference>
<dbReference type="PIRSF" id="PIRSF000615">
    <property type="entry name" value="TyrPK_CSF1-R"/>
    <property type="match status" value="1"/>
</dbReference>
<dbReference type="GO" id="GO:0098742">
    <property type="term" value="P:cell-cell adhesion via plasma-membrane adhesion molecules"/>
    <property type="evidence" value="ECO:0007669"/>
    <property type="project" value="TreeGrafter"/>
</dbReference>
<dbReference type="InterPro" id="IPR040878">
    <property type="entry name" value="IL-40-like_Ig"/>
</dbReference>
<evidence type="ECO:0000256" key="2">
    <source>
        <dbReference type="ARBA" id="ARBA00022475"/>
    </source>
</evidence>
<dbReference type="PANTHER" id="PTHR11481">
    <property type="entry name" value="IMMUNOGLOBULIN FC RECEPTOR"/>
    <property type="match status" value="1"/>
</dbReference>
<keyword evidence="8" id="KW-1133">Transmembrane helix</keyword>
<evidence type="ECO:0000259" key="9">
    <source>
        <dbReference type="PROSITE" id="PS50835"/>
    </source>
</evidence>
<dbReference type="Pfam" id="PF17736">
    <property type="entry name" value="Ig_C17orf99"/>
    <property type="match status" value="1"/>
</dbReference>
<proteinExistence type="predicted"/>
<feature type="domain" description="Ig-like" evidence="9">
    <location>
        <begin position="16"/>
        <end position="107"/>
    </location>
</feature>